<proteinExistence type="predicted"/>
<dbReference type="PANTHER" id="PTHR36221">
    <property type="entry name" value="DUF742 DOMAIN-CONTAINING PROTEIN"/>
    <property type="match status" value="1"/>
</dbReference>
<dbReference type="Pfam" id="PF05331">
    <property type="entry name" value="DUF742"/>
    <property type="match status" value="1"/>
</dbReference>
<organism evidence="1 2">
    <name type="scientific">Streptomyces lutosisoli</name>
    <dbReference type="NCBI Taxonomy" id="2665721"/>
    <lineage>
        <taxon>Bacteria</taxon>
        <taxon>Bacillati</taxon>
        <taxon>Actinomycetota</taxon>
        <taxon>Actinomycetes</taxon>
        <taxon>Kitasatosporales</taxon>
        <taxon>Streptomycetaceae</taxon>
        <taxon>Streptomyces</taxon>
    </lineage>
</organism>
<protein>
    <submittedName>
        <fullName evidence="1">DUF742 domain-containing protein</fullName>
    </submittedName>
</protein>
<comment type="caution">
    <text evidence="1">The sequence shown here is derived from an EMBL/GenBank/DDBJ whole genome shotgun (WGS) entry which is preliminary data.</text>
</comment>
<name>A0ABW2VNY8_9ACTN</name>
<reference evidence="2" key="1">
    <citation type="journal article" date="2019" name="Int. J. Syst. Evol. Microbiol.">
        <title>The Global Catalogue of Microorganisms (GCM) 10K type strain sequencing project: providing services to taxonomists for standard genome sequencing and annotation.</title>
        <authorList>
            <consortium name="The Broad Institute Genomics Platform"/>
            <consortium name="The Broad Institute Genome Sequencing Center for Infectious Disease"/>
            <person name="Wu L."/>
            <person name="Ma J."/>
        </authorList>
    </citation>
    <scope>NUCLEOTIDE SEQUENCE [LARGE SCALE GENOMIC DNA]</scope>
    <source>
        <strain evidence="2">CGMCC 4.7198</strain>
    </source>
</reference>
<keyword evidence="2" id="KW-1185">Reference proteome</keyword>
<dbReference type="PANTHER" id="PTHR36221:SF1">
    <property type="entry name" value="DUF742 DOMAIN-CONTAINING PROTEIN"/>
    <property type="match status" value="1"/>
</dbReference>
<evidence type="ECO:0000313" key="1">
    <source>
        <dbReference type="EMBL" id="MFD0285594.1"/>
    </source>
</evidence>
<dbReference type="Proteomes" id="UP001596957">
    <property type="component" value="Unassembled WGS sequence"/>
</dbReference>
<evidence type="ECO:0000313" key="2">
    <source>
        <dbReference type="Proteomes" id="UP001596957"/>
    </source>
</evidence>
<dbReference type="InterPro" id="IPR007995">
    <property type="entry name" value="DUF742"/>
</dbReference>
<gene>
    <name evidence="1" type="ORF">ACFQZP_28690</name>
</gene>
<dbReference type="EMBL" id="JBHTEC010000001">
    <property type="protein sequence ID" value="MFD0285594.1"/>
    <property type="molecule type" value="Genomic_DNA"/>
</dbReference>
<accession>A0ABW2VNY8</accession>
<sequence>MSGEHPEEGVEDATFVRPFIITGGRSEPAQADLRLETLVVAVAVGVSGEPPALERQQIVALCERPTTVAEIADAVGVPLGVAKVLISDLVVTGRLACQQPAELPLHTLERIRDHVRAL</sequence>
<dbReference type="RefSeq" id="WP_381256948.1">
    <property type="nucleotide sequence ID" value="NZ_JBHTBI010000017.1"/>
</dbReference>